<dbReference type="InterPro" id="IPR003439">
    <property type="entry name" value="ABC_transporter-like_ATP-bd"/>
</dbReference>
<protein>
    <submittedName>
        <fullName evidence="5">Phosphonate ABC transporter ATP-binding protein</fullName>
    </submittedName>
</protein>
<evidence type="ECO:0000256" key="2">
    <source>
        <dbReference type="ARBA" id="ARBA00022741"/>
    </source>
</evidence>
<feature type="domain" description="ABC transporter" evidence="4">
    <location>
        <begin position="2"/>
        <end position="238"/>
    </location>
</feature>
<evidence type="ECO:0000256" key="3">
    <source>
        <dbReference type="ARBA" id="ARBA00022840"/>
    </source>
</evidence>
<dbReference type="InterPro" id="IPR003593">
    <property type="entry name" value="AAA+_ATPase"/>
</dbReference>
<dbReference type="AlphaFoldDB" id="A0AAU9D5X4"/>
<dbReference type="PROSITE" id="PS00211">
    <property type="entry name" value="ABC_TRANSPORTER_1"/>
    <property type="match status" value="1"/>
</dbReference>
<dbReference type="InterPro" id="IPR027417">
    <property type="entry name" value="P-loop_NTPase"/>
</dbReference>
<dbReference type="GO" id="GO:0005524">
    <property type="term" value="F:ATP binding"/>
    <property type="evidence" value="ECO:0007669"/>
    <property type="project" value="UniProtKB-KW"/>
</dbReference>
<dbReference type="RefSeq" id="WP_338391488.1">
    <property type="nucleotide sequence ID" value="NZ_AP025314.1"/>
</dbReference>
<dbReference type="Pfam" id="PF00005">
    <property type="entry name" value="ABC_tran"/>
    <property type="match status" value="1"/>
</dbReference>
<gene>
    <name evidence="5" type="ORF">FUAX_23360</name>
</gene>
<dbReference type="InterPro" id="IPR017871">
    <property type="entry name" value="ABC_transporter-like_CS"/>
</dbReference>
<sequence length="256" mass="28673">MIEAKNISKSFGDKLVLDNVSARFEAGKVNMVIGASGTGKSVFLKTIVGLVEPDEGSVFFHDRNFTEANRLERKEVRQEIGMLFQGAALFDSKNVEENVMFPLDMLTELPYEEKRVKVNDALEKVGLGGSNDKMPSELSGGMKKRVGIARAIVNSSKYLFCDEPNSGLDPQTSILIDDLIMELTKDLGTTTIVVSHDMNSVMNIGENIIFIREGRKLWEGHNYEILDTECEELRDFIFANKLMRALKDDDERPKGQ</sequence>
<dbReference type="SMART" id="SM00382">
    <property type="entry name" value="AAA"/>
    <property type="match status" value="1"/>
</dbReference>
<dbReference type="GO" id="GO:0016887">
    <property type="term" value="F:ATP hydrolysis activity"/>
    <property type="evidence" value="ECO:0007669"/>
    <property type="project" value="InterPro"/>
</dbReference>
<dbReference type="SUPFAM" id="SSF52540">
    <property type="entry name" value="P-loop containing nucleoside triphosphate hydrolases"/>
    <property type="match status" value="1"/>
</dbReference>
<evidence type="ECO:0000313" key="5">
    <source>
        <dbReference type="EMBL" id="BDD09904.1"/>
    </source>
</evidence>
<evidence type="ECO:0000313" key="6">
    <source>
        <dbReference type="Proteomes" id="UP001348817"/>
    </source>
</evidence>
<name>A0AAU9D5X4_9BACT</name>
<keyword evidence="2" id="KW-0547">Nucleotide-binding</keyword>
<organism evidence="5 6">
    <name type="scientific">Fulvitalea axinellae</name>
    <dbReference type="NCBI Taxonomy" id="1182444"/>
    <lineage>
        <taxon>Bacteria</taxon>
        <taxon>Pseudomonadati</taxon>
        <taxon>Bacteroidota</taxon>
        <taxon>Cytophagia</taxon>
        <taxon>Cytophagales</taxon>
        <taxon>Persicobacteraceae</taxon>
        <taxon>Fulvitalea</taxon>
    </lineage>
</organism>
<dbReference type="EMBL" id="AP025314">
    <property type="protein sequence ID" value="BDD09904.1"/>
    <property type="molecule type" value="Genomic_DNA"/>
</dbReference>
<dbReference type="PANTHER" id="PTHR43023:SF6">
    <property type="entry name" value="INTERMEMBRANE PHOSPHOLIPID TRANSPORT SYSTEM ATP-BINDING PROTEIN MLAF"/>
    <property type="match status" value="1"/>
</dbReference>
<keyword evidence="3 5" id="KW-0067">ATP-binding</keyword>
<dbReference type="Proteomes" id="UP001348817">
    <property type="component" value="Chromosome"/>
</dbReference>
<dbReference type="KEGG" id="fax:FUAX_23360"/>
<evidence type="ECO:0000259" key="4">
    <source>
        <dbReference type="PROSITE" id="PS50893"/>
    </source>
</evidence>
<dbReference type="PANTHER" id="PTHR43023">
    <property type="entry name" value="PROTEIN TRIGALACTOSYLDIACYLGLYCEROL 3, CHLOROPLASTIC"/>
    <property type="match status" value="1"/>
</dbReference>
<dbReference type="Gene3D" id="3.40.50.300">
    <property type="entry name" value="P-loop containing nucleotide triphosphate hydrolases"/>
    <property type="match status" value="1"/>
</dbReference>
<accession>A0AAU9D5X4</accession>
<reference evidence="5 6" key="1">
    <citation type="submission" date="2021-12" db="EMBL/GenBank/DDBJ databases">
        <title>Genome sequencing of bacteria with rrn-lacking chromosome and rrn-plasmid.</title>
        <authorList>
            <person name="Anda M."/>
            <person name="Iwasaki W."/>
        </authorList>
    </citation>
    <scope>NUCLEOTIDE SEQUENCE [LARGE SCALE GENOMIC DNA]</scope>
    <source>
        <strain evidence="5 6">DSM 100852</strain>
    </source>
</reference>
<proteinExistence type="predicted"/>
<dbReference type="PROSITE" id="PS50893">
    <property type="entry name" value="ABC_TRANSPORTER_2"/>
    <property type="match status" value="1"/>
</dbReference>
<evidence type="ECO:0000256" key="1">
    <source>
        <dbReference type="ARBA" id="ARBA00022448"/>
    </source>
</evidence>
<keyword evidence="1" id="KW-0813">Transport</keyword>
<keyword evidence="6" id="KW-1185">Reference proteome</keyword>